<organism evidence="2 3">
    <name type="scientific">Corchorus olitorius</name>
    <dbReference type="NCBI Taxonomy" id="93759"/>
    <lineage>
        <taxon>Eukaryota</taxon>
        <taxon>Viridiplantae</taxon>
        <taxon>Streptophyta</taxon>
        <taxon>Embryophyta</taxon>
        <taxon>Tracheophyta</taxon>
        <taxon>Spermatophyta</taxon>
        <taxon>Magnoliopsida</taxon>
        <taxon>eudicotyledons</taxon>
        <taxon>Gunneridae</taxon>
        <taxon>Pentapetalae</taxon>
        <taxon>rosids</taxon>
        <taxon>malvids</taxon>
        <taxon>Malvales</taxon>
        <taxon>Malvaceae</taxon>
        <taxon>Grewioideae</taxon>
        <taxon>Apeibeae</taxon>
        <taxon>Corchorus</taxon>
    </lineage>
</organism>
<gene>
    <name evidence="2" type="ORF">COLO4_28315</name>
</gene>
<accession>A0A1R3HLP5</accession>
<dbReference type="AlphaFoldDB" id="A0A1R3HLP5"/>
<keyword evidence="3" id="KW-1185">Reference proteome</keyword>
<feature type="region of interest" description="Disordered" evidence="1">
    <location>
        <begin position="141"/>
        <end position="169"/>
    </location>
</feature>
<dbReference type="OrthoDB" id="1913335at2759"/>
<dbReference type="Pfam" id="PF03004">
    <property type="entry name" value="Transposase_24"/>
    <property type="match status" value="1"/>
</dbReference>
<feature type="compositionally biased region" description="Low complexity" evidence="1">
    <location>
        <begin position="147"/>
        <end position="158"/>
    </location>
</feature>
<dbReference type="EMBL" id="AWUE01019834">
    <property type="protein sequence ID" value="OMO71296.1"/>
    <property type="molecule type" value="Genomic_DNA"/>
</dbReference>
<comment type="caution">
    <text evidence="2">The sequence shown here is derived from an EMBL/GenBank/DDBJ whole genome shotgun (WGS) entry which is preliminary data.</text>
</comment>
<evidence type="ECO:0000256" key="1">
    <source>
        <dbReference type="SAM" id="MobiDB-lite"/>
    </source>
</evidence>
<evidence type="ECO:0000313" key="3">
    <source>
        <dbReference type="Proteomes" id="UP000187203"/>
    </source>
</evidence>
<name>A0A1R3HLP5_9ROSI</name>
<dbReference type="InterPro" id="IPR004252">
    <property type="entry name" value="Probable_transposase_24"/>
</dbReference>
<dbReference type="PANTHER" id="PTHR33144:SF50">
    <property type="entry name" value="OS03G0714750 PROTEIN"/>
    <property type="match status" value="1"/>
</dbReference>
<proteinExistence type="predicted"/>
<evidence type="ECO:0000313" key="2">
    <source>
        <dbReference type="EMBL" id="OMO71296.1"/>
    </source>
</evidence>
<protein>
    <submittedName>
        <fullName evidence="2">Transposase, Ptta/En/Spm, plant</fullName>
    </submittedName>
</protein>
<dbReference type="PANTHER" id="PTHR33144">
    <property type="entry name" value="OS10G0409366 PROTEIN-RELATED"/>
    <property type="match status" value="1"/>
</dbReference>
<reference evidence="3" key="1">
    <citation type="submission" date="2013-09" db="EMBL/GenBank/DDBJ databases">
        <title>Corchorus olitorius genome sequencing.</title>
        <authorList>
            <person name="Alam M."/>
            <person name="Haque M.S."/>
            <person name="Islam M.S."/>
            <person name="Emdad E.M."/>
            <person name="Islam M.M."/>
            <person name="Ahmed B."/>
            <person name="Halim A."/>
            <person name="Hossen Q.M.M."/>
            <person name="Hossain M.Z."/>
            <person name="Ahmed R."/>
            <person name="Khan M.M."/>
            <person name="Islam R."/>
            <person name="Rashid M.M."/>
            <person name="Khan S.A."/>
            <person name="Rahman M.S."/>
            <person name="Alam M."/>
            <person name="Yahiya A.S."/>
            <person name="Khan M.S."/>
            <person name="Azam M.S."/>
            <person name="Haque T."/>
            <person name="Lashkar M.Z.H."/>
            <person name="Akhand A.I."/>
            <person name="Morshed G."/>
            <person name="Roy S."/>
            <person name="Uddin K.S."/>
            <person name="Rabeya T."/>
            <person name="Hossain A.S."/>
            <person name="Chowdhury A."/>
            <person name="Snigdha A.R."/>
            <person name="Mortoza M.S."/>
            <person name="Matin S.A."/>
            <person name="Hoque S.M.E."/>
            <person name="Islam M.K."/>
            <person name="Roy D.K."/>
            <person name="Haider R."/>
            <person name="Moosa M.M."/>
            <person name="Elias S.M."/>
            <person name="Hasan A.M."/>
            <person name="Jahan S."/>
            <person name="Shafiuddin M."/>
            <person name="Mahmood N."/>
            <person name="Shommy N.S."/>
        </authorList>
    </citation>
    <scope>NUCLEOTIDE SEQUENCE [LARGE SCALE GENOMIC DNA]</scope>
    <source>
        <strain evidence="3">cv. O-4</strain>
    </source>
</reference>
<sequence>MEHVKTWALEDLSTKWRAWKNELKNKYYDEDKTPEQMFEHVKDPRVNKDQFLFIAAHWLTTEAKTEENNGIPPSRADVYIRTRTRTRKDGNVVNDKATEFVQCMKGIIIETSEDSITQETSWKDDVFSKVVGPEKRSGRVRCSGIKSSLSNKSGPSSSQPTQQNQEVQGLKTEVQNLRCALKVVLNVLQRQFPDESEEMLNTITRVVNGEVLQYMFGSMSIQF</sequence>
<dbReference type="Proteomes" id="UP000187203">
    <property type="component" value="Unassembled WGS sequence"/>
</dbReference>